<name>A0AAP0RF12_LIQFO</name>
<feature type="chain" id="PRO_5042672829" description="Epidermal patterning factor-like protein" evidence="7">
    <location>
        <begin position="22"/>
        <end position="124"/>
    </location>
</feature>
<evidence type="ECO:0000256" key="6">
    <source>
        <dbReference type="ARBA" id="ARBA00023157"/>
    </source>
</evidence>
<dbReference type="GO" id="GO:0010052">
    <property type="term" value="P:guard cell differentiation"/>
    <property type="evidence" value="ECO:0007669"/>
    <property type="project" value="UniProtKB-UniRule"/>
</dbReference>
<evidence type="ECO:0000256" key="7">
    <source>
        <dbReference type="RuleBase" id="RU367102"/>
    </source>
</evidence>
<accession>A0AAP0RF12</accession>
<evidence type="ECO:0000256" key="2">
    <source>
        <dbReference type="ARBA" id="ARBA00008127"/>
    </source>
</evidence>
<keyword evidence="5 7" id="KW-0732">Signal</keyword>
<evidence type="ECO:0000256" key="1">
    <source>
        <dbReference type="ARBA" id="ARBA00004613"/>
    </source>
</evidence>
<proteinExistence type="inferred from homology"/>
<evidence type="ECO:0000256" key="3">
    <source>
        <dbReference type="ARBA" id="ARBA00022473"/>
    </source>
</evidence>
<comment type="function">
    <text evidence="7">Controls stomatal patterning.</text>
</comment>
<dbReference type="InterPro" id="IPR039455">
    <property type="entry name" value="EPFL"/>
</dbReference>
<dbReference type="AlphaFoldDB" id="A0AAP0RF12"/>
<dbReference type="Pfam" id="PF17181">
    <property type="entry name" value="EPF"/>
    <property type="match status" value="1"/>
</dbReference>
<dbReference type="PANTHER" id="PTHR33109:SF3">
    <property type="entry name" value="EPIDERMAL PATTERNING FACTOR-LIKE PROTEIN"/>
    <property type="match status" value="1"/>
</dbReference>
<dbReference type="Proteomes" id="UP001415857">
    <property type="component" value="Unassembled WGS sequence"/>
</dbReference>
<keyword evidence="4 7" id="KW-0964">Secreted</keyword>
<evidence type="ECO:0000313" key="9">
    <source>
        <dbReference type="Proteomes" id="UP001415857"/>
    </source>
</evidence>
<comment type="similarity">
    <text evidence="2 7">Belongs to the plant cysteine rich small secretory peptide family. Epidermal patterning factor subfamily.</text>
</comment>
<protein>
    <recommendedName>
        <fullName evidence="7">Epidermal patterning factor-like protein</fullName>
    </recommendedName>
</protein>
<gene>
    <name evidence="8" type="ORF">L1049_023093</name>
</gene>
<dbReference type="PANTHER" id="PTHR33109">
    <property type="entry name" value="EPIDERMAL PATTERNING FACTOR-LIKE PROTEIN 4"/>
    <property type="match status" value="1"/>
</dbReference>
<sequence length="124" mass="13747">MNRGMCYFLIAALQIMSWVSATSRPFPPHDGAYPQDQIPQSLQDAFVSKQELESVEGGVAYGNEQVYRALGRLGSRPPSCEHKCGGCVPCYAIQIPTTDHLGVQYANYEPEGWKCKCGTHFFDP</sequence>
<keyword evidence="3 7" id="KW-0217">Developmental protein</keyword>
<organism evidence="8 9">
    <name type="scientific">Liquidambar formosana</name>
    <name type="common">Formosan gum</name>
    <dbReference type="NCBI Taxonomy" id="63359"/>
    <lineage>
        <taxon>Eukaryota</taxon>
        <taxon>Viridiplantae</taxon>
        <taxon>Streptophyta</taxon>
        <taxon>Embryophyta</taxon>
        <taxon>Tracheophyta</taxon>
        <taxon>Spermatophyta</taxon>
        <taxon>Magnoliopsida</taxon>
        <taxon>eudicotyledons</taxon>
        <taxon>Gunneridae</taxon>
        <taxon>Pentapetalae</taxon>
        <taxon>Saxifragales</taxon>
        <taxon>Altingiaceae</taxon>
        <taxon>Liquidambar</taxon>
    </lineage>
</organism>
<keyword evidence="6" id="KW-1015">Disulfide bond</keyword>
<evidence type="ECO:0000256" key="5">
    <source>
        <dbReference type="ARBA" id="ARBA00022729"/>
    </source>
</evidence>
<reference evidence="8 9" key="1">
    <citation type="journal article" date="2024" name="Plant J.">
        <title>Genome sequences and population genomics reveal climatic adaptation and genomic divergence between two closely related sweetgum species.</title>
        <authorList>
            <person name="Xu W.Q."/>
            <person name="Ren C.Q."/>
            <person name="Zhang X.Y."/>
            <person name="Comes H.P."/>
            <person name="Liu X.H."/>
            <person name="Li Y.G."/>
            <person name="Kettle C.J."/>
            <person name="Jalonen R."/>
            <person name="Gaisberger H."/>
            <person name="Ma Y.Z."/>
            <person name="Qiu Y.X."/>
        </authorList>
    </citation>
    <scope>NUCLEOTIDE SEQUENCE [LARGE SCALE GENOMIC DNA]</scope>
    <source>
        <strain evidence="8">Hangzhou</strain>
    </source>
</reference>
<evidence type="ECO:0000256" key="4">
    <source>
        <dbReference type="ARBA" id="ARBA00022525"/>
    </source>
</evidence>
<feature type="signal peptide" evidence="7">
    <location>
        <begin position="1"/>
        <end position="21"/>
    </location>
</feature>
<dbReference type="EMBL" id="JBBPBK010000011">
    <property type="protein sequence ID" value="KAK9275822.1"/>
    <property type="molecule type" value="Genomic_DNA"/>
</dbReference>
<keyword evidence="9" id="KW-1185">Reference proteome</keyword>
<comment type="caution">
    <text evidence="8">The sequence shown here is derived from an EMBL/GenBank/DDBJ whole genome shotgun (WGS) entry which is preliminary data.</text>
</comment>
<evidence type="ECO:0000313" key="8">
    <source>
        <dbReference type="EMBL" id="KAK9275822.1"/>
    </source>
</evidence>
<dbReference type="GO" id="GO:0005576">
    <property type="term" value="C:extracellular region"/>
    <property type="evidence" value="ECO:0007669"/>
    <property type="project" value="UniProtKB-SubCell"/>
</dbReference>
<comment type="subcellular location">
    <subcellularLocation>
        <location evidence="1 7">Secreted</location>
    </subcellularLocation>
</comment>